<feature type="region of interest" description="Disordered" evidence="5">
    <location>
        <begin position="1"/>
        <end position="31"/>
    </location>
</feature>
<dbReference type="InterPro" id="IPR036259">
    <property type="entry name" value="MFS_trans_sf"/>
</dbReference>
<comment type="subcellular location">
    <subcellularLocation>
        <location evidence="1">Membrane</location>
        <topology evidence="1">Multi-pass membrane protein</topology>
    </subcellularLocation>
</comment>
<dbReference type="PANTHER" id="PTHR23501">
    <property type="entry name" value="MAJOR FACILITATOR SUPERFAMILY"/>
    <property type="match status" value="1"/>
</dbReference>
<dbReference type="PROSITE" id="PS50850">
    <property type="entry name" value="MFS"/>
    <property type="match status" value="1"/>
</dbReference>
<evidence type="ECO:0000256" key="3">
    <source>
        <dbReference type="ARBA" id="ARBA00022989"/>
    </source>
</evidence>
<feature type="transmembrane region" description="Helical" evidence="6">
    <location>
        <begin position="492"/>
        <end position="511"/>
    </location>
</feature>
<dbReference type="Proteomes" id="UP000606974">
    <property type="component" value="Unassembled WGS sequence"/>
</dbReference>
<dbReference type="Gene3D" id="1.20.1720.10">
    <property type="entry name" value="Multidrug resistance protein D"/>
    <property type="match status" value="1"/>
</dbReference>
<dbReference type="AlphaFoldDB" id="A0A8H7AQ69"/>
<keyword evidence="4 6" id="KW-0472">Membrane</keyword>
<sequence>MASNEMDTASPKTCQPKEELSRDPLPSAEPATEAEVTKKPLSFYFSFLALNLMVFIISLDATALNIAIPKITNDLHGTTLEAFWTNLSFILALVITQPIYTNVSDVLGRKIPLNIAFLLFFVGSIVFAVANTMPVLLGGRILQGLGGGGLDVLAEVILADLTTLKERPLYLGLFALPMAGGGICGPVIGAALSEFVHWRWIGWINLPISAVGFGLNFFFLRLRPIDQSFRSKLRRLDWMGMLLFAVGSTTFSLPLSWAGSMYPWSSWRTIVPLIFGAIIIVSFGIYEARPVEPIFPYRLFQNITAVTTIIGATIHGIILYSIMLYAPLFFQAVMLQAPFKSAISVLPASVSIIVFSIFSAIAVEVLRRYRWVVISSWVFSAVGIGIGVGTHFTVLTIPMQASLARVDDMGLAAGIIVCFRLFGALIGLAICASVFNNIFEQQIQPLRPLPPSIAVLEDAREAIGFIPALRLVALEPVRLEQITEVYRSSLKAVFLTLSGFGVVGFLTSLFTKELTLESEELGRQQLERPSTQAVSPLASNRVK</sequence>
<gene>
    <name evidence="8" type="ORF">GJ744_009714</name>
</gene>
<dbReference type="InterPro" id="IPR011701">
    <property type="entry name" value="MFS"/>
</dbReference>
<organism evidence="8 9">
    <name type="scientific">Endocarpon pusillum</name>
    <dbReference type="NCBI Taxonomy" id="364733"/>
    <lineage>
        <taxon>Eukaryota</taxon>
        <taxon>Fungi</taxon>
        <taxon>Dikarya</taxon>
        <taxon>Ascomycota</taxon>
        <taxon>Pezizomycotina</taxon>
        <taxon>Eurotiomycetes</taxon>
        <taxon>Chaetothyriomycetidae</taxon>
        <taxon>Verrucariales</taxon>
        <taxon>Verrucariaceae</taxon>
        <taxon>Endocarpon</taxon>
    </lineage>
</organism>
<evidence type="ECO:0000259" key="7">
    <source>
        <dbReference type="PROSITE" id="PS50850"/>
    </source>
</evidence>
<feature type="compositionally biased region" description="Polar residues" evidence="5">
    <location>
        <begin position="1"/>
        <end position="13"/>
    </location>
</feature>
<accession>A0A8H7AQ69</accession>
<dbReference type="OrthoDB" id="4139357at2759"/>
<evidence type="ECO:0000256" key="2">
    <source>
        <dbReference type="ARBA" id="ARBA00022692"/>
    </source>
</evidence>
<name>A0A8H7AQ69_9EURO</name>
<keyword evidence="2 6" id="KW-0812">Transmembrane</keyword>
<feature type="compositionally biased region" description="Polar residues" evidence="5">
    <location>
        <begin position="527"/>
        <end position="543"/>
    </location>
</feature>
<comment type="caution">
    <text evidence="8">The sequence shown here is derived from an EMBL/GenBank/DDBJ whole genome shotgun (WGS) entry which is preliminary data.</text>
</comment>
<dbReference type="EMBL" id="JAACFV010000006">
    <property type="protein sequence ID" value="KAF7513293.1"/>
    <property type="molecule type" value="Genomic_DNA"/>
</dbReference>
<dbReference type="PRINTS" id="PR01036">
    <property type="entry name" value="TCRTETB"/>
</dbReference>
<reference evidence="8" key="1">
    <citation type="submission" date="2020-02" db="EMBL/GenBank/DDBJ databases">
        <authorList>
            <person name="Palmer J.M."/>
        </authorList>
    </citation>
    <scope>NUCLEOTIDE SEQUENCE</scope>
    <source>
        <strain evidence="8">EPUS1.4</strain>
        <tissue evidence="8">Thallus</tissue>
    </source>
</reference>
<evidence type="ECO:0000256" key="5">
    <source>
        <dbReference type="SAM" id="MobiDB-lite"/>
    </source>
</evidence>
<feature type="transmembrane region" description="Helical" evidence="6">
    <location>
        <begin position="241"/>
        <end position="264"/>
    </location>
</feature>
<feature type="transmembrane region" description="Helical" evidence="6">
    <location>
        <begin position="80"/>
        <end position="99"/>
    </location>
</feature>
<evidence type="ECO:0000313" key="8">
    <source>
        <dbReference type="EMBL" id="KAF7513293.1"/>
    </source>
</evidence>
<dbReference type="Pfam" id="PF07690">
    <property type="entry name" value="MFS_1"/>
    <property type="match status" value="1"/>
</dbReference>
<evidence type="ECO:0000256" key="6">
    <source>
        <dbReference type="SAM" id="Phobius"/>
    </source>
</evidence>
<proteinExistence type="predicted"/>
<dbReference type="GO" id="GO:0005886">
    <property type="term" value="C:plasma membrane"/>
    <property type="evidence" value="ECO:0007669"/>
    <property type="project" value="TreeGrafter"/>
</dbReference>
<dbReference type="PANTHER" id="PTHR23501:SF156">
    <property type="entry name" value="TRANSPORTER, PUTATIVE-RELATED"/>
    <property type="match status" value="1"/>
</dbReference>
<protein>
    <recommendedName>
        <fullName evidence="7">Major facilitator superfamily (MFS) profile domain-containing protein</fullName>
    </recommendedName>
</protein>
<feature type="transmembrane region" description="Helical" evidence="6">
    <location>
        <begin position="200"/>
        <end position="220"/>
    </location>
</feature>
<keyword evidence="3 6" id="KW-1133">Transmembrane helix</keyword>
<feature type="transmembrane region" description="Helical" evidence="6">
    <location>
        <begin position="342"/>
        <end position="366"/>
    </location>
</feature>
<feature type="transmembrane region" description="Helical" evidence="6">
    <location>
        <begin position="378"/>
        <end position="399"/>
    </location>
</feature>
<feature type="transmembrane region" description="Helical" evidence="6">
    <location>
        <begin position="270"/>
        <end position="288"/>
    </location>
</feature>
<evidence type="ECO:0000313" key="9">
    <source>
        <dbReference type="Proteomes" id="UP000606974"/>
    </source>
</evidence>
<feature type="region of interest" description="Disordered" evidence="5">
    <location>
        <begin position="523"/>
        <end position="543"/>
    </location>
</feature>
<dbReference type="SUPFAM" id="SSF103473">
    <property type="entry name" value="MFS general substrate transporter"/>
    <property type="match status" value="1"/>
</dbReference>
<feature type="transmembrane region" description="Helical" evidence="6">
    <location>
        <begin position="300"/>
        <end position="322"/>
    </location>
</feature>
<feature type="domain" description="Major facilitator superfamily (MFS) profile" evidence="7">
    <location>
        <begin position="46"/>
        <end position="516"/>
    </location>
</feature>
<dbReference type="GO" id="GO:0022857">
    <property type="term" value="F:transmembrane transporter activity"/>
    <property type="evidence" value="ECO:0007669"/>
    <property type="project" value="InterPro"/>
</dbReference>
<dbReference type="InterPro" id="IPR020846">
    <property type="entry name" value="MFS_dom"/>
</dbReference>
<evidence type="ECO:0000256" key="1">
    <source>
        <dbReference type="ARBA" id="ARBA00004141"/>
    </source>
</evidence>
<feature type="transmembrane region" description="Helical" evidence="6">
    <location>
        <begin position="111"/>
        <end position="130"/>
    </location>
</feature>
<feature type="transmembrane region" description="Helical" evidence="6">
    <location>
        <begin position="43"/>
        <end position="68"/>
    </location>
</feature>
<feature type="transmembrane region" description="Helical" evidence="6">
    <location>
        <begin position="169"/>
        <end position="188"/>
    </location>
</feature>
<feature type="transmembrane region" description="Helical" evidence="6">
    <location>
        <begin position="411"/>
        <end position="439"/>
    </location>
</feature>
<keyword evidence="9" id="KW-1185">Reference proteome</keyword>
<evidence type="ECO:0000256" key="4">
    <source>
        <dbReference type="ARBA" id="ARBA00023136"/>
    </source>
</evidence>